<name>A0ABT0U7C4_9BACT</name>
<protein>
    <submittedName>
        <fullName evidence="2">Tryptophan 7-halogenase</fullName>
    </submittedName>
</protein>
<feature type="compositionally biased region" description="Low complexity" evidence="1">
    <location>
        <begin position="540"/>
        <end position="549"/>
    </location>
</feature>
<evidence type="ECO:0000313" key="3">
    <source>
        <dbReference type="Proteomes" id="UP001202961"/>
    </source>
</evidence>
<dbReference type="PANTHER" id="PTHR43747">
    <property type="entry name" value="FAD-BINDING PROTEIN"/>
    <property type="match status" value="1"/>
</dbReference>
<gene>
    <name evidence="2" type="ORF">NB063_19005</name>
</gene>
<comment type="caution">
    <text evidence="2">The sequence shown here is derived from an EMBL/GenBank/DDBJ whole genome shotgun (WGS) entry which is preliminary data.</text>
</comment>
<accession>A0ABT0U7C4</accession>
<dbReference type="InterPro" id="IPR036188">
    <property type="entry name" value="FAD/NAD-bd_sf"/>
</dbReference>
<reference evidence="2 3" key="1">
    <citation type="journal article" date="2022" name="Syst. Appl. Microbiol.">
        <title>Rhodopirellula aestuarii sp. nov., a novel member of the genus Rhodopirellula isolated from brackish sediments collected in the Tagus River estuary, Portugal.</title>
        <authorList>
            <person name="Vitorino I.R."/>
            <person name="Klimek D."/>
            <person name="Calusinska M."/>
            <person name="Lobo-da-Cunha A."/>
            <person name="Vasconcelos V."/>
            <person name="Lage O.M."/>
        </authorList>
    </citation>
    <scope>NUCLEOTIDE SEQUENCE [LARGE SCALE GENOMIC DNA]</scope>
    <source>
        <strain evidence="2 3">ICT_H3.1</strain>
    </source>
</reference>
<feature type="region of interest" description="Disordered" evidence="1">
    <location>
        <begin position="540"/>
        <end position="566"/>
    </location>
</feature>
<dbReference type="InterPro" id="IPR006905">
    <property type="entry name" value="Flavin_halogenase"/>
</dbReference>
<feature type="compositionally biased region" description="Polar residues" evidence="1">
    <location>
        <begin position="1"/>
        <end position="11"/>
    </location>
</feature>
<dbReference type="PANTHER" id="PTHR43747:SF4">
    <property type="entry name" value="FLAVIN-DEPENDENT TRYPTOPHAN HALOGENASE"/>
    <property type="match status" value="1"/>
</dbReference>
<organism evidence="2 3">
    <name type="scientific">Aporhodopirellula aestuarii</name>
    <dbReference type="NCBI Taxonomy" id="2950107"/>
    <lineage>
        <taxon>Bacteria</taxon>
        <taxon>Pseudomonadati</taxon>
        <taxon>Planctomycetota</taxon>
        <taxon>Planctomycetia</taxon>
        <taxon>Pirellulales</taxon>
        <taxon>Pirellulaceae</taxon>
        <taxon>Aporhodopirellula</taxon>
    </lineage>
</organism>
<dbReference type="EMBL" id="JAMQBK010000051">
    <property type="protein sequence ID" value="MCM2372707.1"/>
    <property type="molecule type" value="Genomic_DNA"/>
</dbReference>
<feature type="region of interest" description="Disordered" evidence="1">
    <location>
        <begin position="1"/>
        <end position="22"/>
    </location>
</feature>
<proteinExistence type="predicted"/>
<dbReference type="Pfam" id="PF04820">
    <property type="entry name" value="Trp_halogenase"/>
    <property type="match status" value="1"/>
</dbReference>
<dbReference type="Proteomes" id="UP001202961">
    <property type="component" value="Unassembled WGS sequence"/>
</dbReference>
<evidence type="ECO:0000256" key="1">
    <source>
        <dbReference type="SAM" id="MobiDB-lite"/>
    </source>
</evidence>
<evidence type="ECO:0000313" key="2">
    <source>
        <dbReference type="EMBL" id="MCM2372707.1"/>
    </source>
</evidence>
<dbReference type="InterPro" id="IPR050816">
    <property type="entry name" value="Flavin-dep_Halogenase_NPB"/>
</dbReference>
<dbReference type="Gene3D" id="3.50.50.60">
    <property type="entry name" value="FAD/NAD(P)-binding domain"/>
    <property type="match status" value="1"/>
</dbReference>
<dbReference type="RefSeq" id="WP_250930341.1">
    <property type="nucleotide sequence ID" value="NZ_JAMQBK010000051.1"/>
</dbReference>
<keyword evidence="3" id="KW-1185">Reference proteome</keyword>
<dbReference type="SUPFAM" id="SSF51905">
    <property type="entry name" value="FAD/NAD(P)-binding domain"/>
    <property type="match status" value="1"/>
</dbReference>
<sequence length="566" mass="62458">MPPSTDFNPMTSRPLAGQNASNDPDRRCHVVIVGGGTAGWMSAATLKRRIGCRVTVVESARLPPIGVGEATIPAMVDWIENMGIDEDEFVRRTGATYKLAIRFDDWVEPTHRYWHPFGICGCPIDGVDLIHAWRRAVREGAVSADSRYTDYSFQRELCQHGCAPRRPGSPSMARNYAFHLDAGKLAEFLKDVAMNEGVRHQIAEVTGAELDENGNIDSLHLEGQPALEADLYVDCTGFASVLIERVMRSSWVDWSDQLICDRAVTLRLPGQDDTNATAGSDRETRRLPPYTISTGMNAGWSWQIPLAENTGCGYVYSSRHIDDETARRELISLVGADPQTTQSKIVPMRIGMRPRSWVGNCVALGLSSGFVEPLESTGIFLVQRALDELVECLPEATPSTFHSAFFDHELFNARMTDVYTQVRDFLLMHYVVSRRRDTPFWVNATSVELPESLSMLLDEYVTSGRVRLPERDPTFAEANHHFILGPAGIHPGTAASRQLADVAMPADAVANLLHGIQSRHLDICESLPTHSVLIDSIHSSASAGNSSDDQSVRPPYDSLLAMNLPS</sequence>